<name>A0A419W3M2_9BACT</name>
<sequence>MNNRIKQIMDYKQISPSELADAIGVQRSNVTHVLQGRNKPGFQFISKLLETFPELNAKWLITGQGDMLVGSNGHPTGLFDTPKPPKEEQPVISNPPAEEKEPEKEAEIINTNKTVPESVKSLIPPTTKEIERIVVFYTDQTFKQYLPSN</sequence>
<dbReference type="CDD" id="cd00093">
    <property type="entry name" value="HTH_XRE"/>
    <property type="match status" value="1"/>
</dbReference>
<feature type="region of interest" description="Disordered" evidence="1">
    <location>
        <begin position="71"/>
        <end position="112"/>
    </location>
</feature>
<accession>A0A419W3M2</accession>
<dbReference type="InterPro" id="IPR010982">
    <property type="entry name" value="Lambda_DNA-bd_dom_sf"/>
</dbReference>
<evidence type="ECO:0000259" key="2">
    <source>
        <dbReference type="PROSITE" id="PS50943"/>
    </source>
</evidence>
<dbReference type="Proteomes" id="UP000283387">
    <property type="component" value="Unassembled WGS sequence"/>
</dbReference>
<dbReference type="SMART" id="SM00530">
    <property type="entry name" value="HTH_XRE"/>
    <property type="match status" value="1"/>
</dbReference>
<feature type="compositionally biased region" description="Basic and acidic residues" evidence="1">
    <location>
        <begin position="97"/>
        <end position="107"/>
    </location>
</feature>
<evidence type="ECO:0000256" key="1">
    <source>
        <dbReference type="SAM" id="MobiDB-lite"/>
    </source>
</evidence>
<evidence type="ECO:0000313" key="4">
    <source>
        <dbReference type="Proteomes" id="UP000283387"/>
    </source>
</evidence>
<feature type="domain" description="HTH cro/C1-type" evidence="2">
    <location>
        <begin position="5"/>
        <end position="60"/>
    </location>
</feature>
<dbReference type="PROSITE" id="PS50943">
    <property type="entry name" value="HTH_CROC1"/>
    <property type="match status" value="1"/>
</dbReference>
<keyword evidence="4" id="KW-1185">Reference proteome</keyword>
<dbReference type="Gene3D" id="1.10.260.40">
    <property type="entry name" value="lambda repressor-like DNA-binding domains"/>
    <property type="match status" value="1"/>
</dbReference>
<dbReference type="GO" id="GO:0003677">
    <property type="term" value="F:DNA binding"/>
    <property type="evidence" value="ECO:0007669"/>
    <property type="project" value="InterPro"/>
</dbReference>
<evidence type="ECO:0000313" key="3">
    <source>
        <dbReference type="EMBL" id="RKD90076.1"/>
    </source>
</evidence>
<dbReference type="OrthoDB" id="1034290at2"/>
<dbReference type="EMBL" id="RAPN01000001">
    <property type="protein sequence ID" value="RKD90076.1"/>
    <property type="molecule type" value="Genomic_DNA"/>
</dbReference>
<proteinExistence type="predicted"/>
<dbReference type="SUPFAM" id="SSF47413">
    <property type="entry name" value="lambda repressor-like DNA-binding domains"/>
    <property type="match status" value="1"/>
</dbReference>
<dbReference type="RefSeq" id="WP_120271508.1">
    <property type="nucleotide sequence ID" value="NZ_RAPN01000001.1"/>
</dbReference>
<organism evidence="3 4">
    <name type="scientific">Mangrovibacterium diazotrophicum</name>
    <dbReference type="NCBI Taxonomy" id="1261403"/>
    <lineage>
        <taxon>Bacteria</taxon>
        <taxon>Pseudomonadati</taxon>
        <taxon>Bacteroidota</taxon>
        <taxon>Bacteroidia</taxon>
        <taxon>Marinilabiliales</taxon>
        <taxon>Prolixibacteraceae</taxon>
        <taxon>Mangrovibacterium</taxon>
    </lineage>
</organism>
<dbReference type="AlphaFoldDB" id="A0A419W3M2"/>
<gene>
    <name evidence="3" type="ORF">BC643_0412</name>
</gene>
<reference evidence="3 4" key="1">
    <citation type="submission" date="2018-09" db="EMBL/GenBank/DDBJ databases">
        <title>Genomic Encyclopedia of Archaeal and Bacterial Type Strains, Phase II (KMG-II): from individual species to whole genera.</title>
        <authorList>
            <person name="Goeker M."/>
        </authorList>
    </citation>
    <scope>NUCLEOTIDE SEQUENCE [LARGE SCALE GENOMIC DNA]</scope>
    <source>
        <strain evidence="3 4">DSM 27148</strain>
    </source>
</reference>
<comment type="caution">
    <text evidence="3">The sequence shown here is derived from an EMBL/GenBank/DDBJ whole genome shotgun (WGS) entry which is preliminary data.</text>
</comment>
<protein>
    <recommendedName>
        <fullName evidence="2">HTH cro/C1-type domain-containing protein</fullName>
    </recommendedName>
</protein>
<dbReference type="InterPro" id="IPR001387">
    <property type="entry name" value="Cro/C1-type_HTH"/>
</dbReference>